<dbReference type="Proteomes" id="UP000177122">
    <property type="component" value="Unassembled WGS sequence"/>
</dbReference>
<comment type="caution">
    <text evidence="1">The sequence shown here is derived from an EMBL/GenBank/DDBJ whole genome shotgun (WGS) entry which is preliminary data.</text>
</comment>
<protein>
    <submittedName>
        <fullName evidence="1">Uncharacterized protein</fullName>
    </submittedName>
</protein>
<accession>A0A1G2D048</accession>
<organism evidence="1 2">
    <name type="scientific">Candidatus Lloydbacteria bacterium RIFCSPHIGHO2_01_FULL_49_22</name>
    <dbReference type="NCBI Taxonomy" id="1798658"/>
    <lineage>
        <taxon>Bacteria</taxon>
        <taxon>Candidatus Lloydiibacteriota</taxon>
    </lineage>
</organism>
<evidence type="ECO:0000313" key="1">
    <source>
        <dbReference type="EMBL" id="OGZ06271.1"/>
    </source>
</evidence>
<dbReference type="AlphaFoldDB" id="A0A1G2D048"/>
<dbReference type="EMBL" id="MHLI01000004">
    <property type="protein sequence ID" value="OGZ06271.1"/>
    <property type="molecule type" value="Genomic_DNA"/>
</dbReference>
<gene>
    <name evidence="1" type="ORF">A2845_00495</name>
</gene>
<name>A0A1G2D048_9BACT</name>
<sequence length="73" mass="8131">MAVCKDCFDTLPTGEISDIVVNAYNEGIPDQSEDGMHMSPTEHLLVASAIKGWVRYLKGESREQPFAEEPFDN</sequence>
<evidence type="ECO:0000313" key="2">
    <source>
        <dbReference type="Proteomes" id="UP000177122"/>
    </source>
</evidence>
<reference evidence="1 2" key="1">
    <citation type="journal article" date="2016" name="Nat. Commun.">
        <title>Thousands of microbial genomes shed light on interconnected biogeochemical processes in an aquifer system.</title>
        <authorList>
            <person name="Anantharaman K."/>
            <person name="Brown C.T."/>
            <person name="Hug L.A."/>
            <person name="Sharon I."/>
            <person name="Castelle C.J."/>
            <person name="Probst A.J."/>
            <person name="Thomas B.C."/>
            <person name="Singh A."/>
            <person name="Wilkins M.J."/>
            <person name="Karaoz U."/>
            <person name="Brodie E.L."/>
            <person name="Williams K.H."/>
            <person name="Hubbard S.S."/>
            <person name="Banfield J.F."/>
        </authorList>
    </citation>
    <scope>NUCLEOTIDE SEQUENCE [LARGE SCALE GENOMIC DNA]</scope>
</reference>
<proteinExistence type="predicted"/>